<keyword evidence="4 14" id="KW-0540">Nuclease</keyword>
<comment type="cofactor">
    <cofactor evidence="15">
        <name>Mg(2+)</name>
        <dbReference type="ChEBI" id="CHEBI:18420"/>
    </cofactor>
    <text evidence="15">Binds 2 Mg(2+) ions per monomer.</text>
</comment>
<dbReference type="GO" id="GO:0003677">
    <property type="term" value="F:DNA binding"/>
    <property type="evidence" value="ECO:0007669"/>
    <property type="project" value="UniProtKB-KW"/>
</dbReference>
<comment type="function">
    <text evidence="12">Degrades single-stranded DNA (ssDNA) in a highly processive manner. Also functions as a DNA deoxyribophosphodiesterase that releases deoxyribose-phosphate moieties following the cleavage of DNA at an apurinic/apyrimidinic (AP) site by either an AP endonuclease or AP lyase.</text>
</comment>
<feature type="domain" description="ExoI SH3-like" evidence="16">
    <location>
        <begin position="208"/>
        <end position="361"/>
    </location>
</feature>
<dbReference type="Gene3D" id="1.10.287.1240">
    <property type="match status" value="1"/>
</dbReference>
<dbReference type="PROSITE" id="PS51784">
    <property type="entry name" value="EXOI_SH3"/>
    <property type="match status" value="1"/>
</dbReference>
<keyword evidence="9 15" id="KW-0460">Magnesium</keyword>
<evidence type="ECO:0000256" key="2">
    <source>
        <dbReference type="ARBA" id="ARBA00012108"/>
    </source>
</evidence>
<protein>
    <recommendedName>
        <fullName evidence="3 14">Exodeoxyribonuclease I</fullName>
        <ecNumber evidence="2 14">3.1.11.1</ecNumber>
    </recommendedName>
</protein>
<evidence type="ECO:0000256" key="1">
    <source>
        <dbReference type="ARBA" id="ARBA00000563"/>
    </source>
</evidence>
<organism evidence="18 19">
    <name type="scientific">Candidatus Erwinia haradaeae</name>
    <dbReference type="NCBI Taxonomy" id="1922217"/>
    <lineage>
        <taxon>Bacteria</taxon>
        <taxon>Pseudomonadati</taxon>
        <taxon>Pseudomonadota</taxon>
        <taxon>Gammaproteobacteria</taxon>
        <taxon>Enterobacterales</taxon>
        <taxon>Erwiniaceae</taxon>
        <taxon>Erwinia</taxon>
    </lineage>
</organism>
<dbReference type="Proteomes" id="UP000294338">
    <property type="component" value="Chromosome 1"/>
</dbReference>
<accession>A0A451D2V3</accession>
<evidence type="ECO:0000256" key="7">
    <source>
        <dbReference type="ARBA" id="ARBA00022801"/>
    </source>
</evidence>
<dbReference type="Pfam" id="PF08411">
    <property type="entry name" value="ExoI_SH3"/>
    <property type="match status" value="1"/>
</dbReference>
<dbReference type="GO" id="GO:0006281">
    <property type="term" value="P:DNA repair"/>
    <property type="evidence" value="ECO:0007669"/>
    <property type="project" value="UniProtKB-KW"/>
</dbReference>
<evidence type="ECO:0000256" key="10">
    <source>
        <dbReference type="ARBA" id="ARBA00023125"/>
    </source>
</evidence>
<dbReference type="NCBIfam" id="NF008746">
    <property type="entry name" value="PRK11779.1"/>
    <property type="match status" value="1"/>
</dbReference>
<dbReference type="EMBL" id="LR217705">
    <property type="protein sequence ID" value="VFP79978.1"/>
    <property type="molecule type" value="Genomic_DNA"/>
</dbReference>
<dbReference type="Gene3D" id="3.30.1520.20">
    <property type="entry name" value="Exonuclease ExoI, domain 2"/>
    <property type="match status" value="1"/>
</dbReference>
<evidence type="ECO:0000256" key="15">
    <source>
        <dbReference type="PIRSR" id="PIRSR000977-2"/>
    </source>
</evidence>
<dbReference type="GO" id="GO:0008310">
    <property type="term" value="F:single-stranded DNA 3'-5' DNA exonuclease activity"/>
    <property type="evidence" value="ECO:0007669"/>
    <property type="project" value="UniProtKB-EC"/>
</dbReference>
<evidence type="ECO:0000313" key="18">
    <source>
        <dbReference type="EMBL" id="VFP79978.1"/>
    </source>
</evidence>
<evidence type="ECO:0000256" key="11">
    <source>
        <dbReference type="ARBA" id="ARBA00023204"/>
    </source>
</evidence>
<dbReference type="GO" id="GO:0000175">
    <property type="term" value="F:3'-5'-RNA exonuclease activity"/>
    <property type="evidence" value="ECO:0007669"/>
    <property type="project" value="InterPro"/>
</dbReference>
<feature type="binding site" evidence="15">
    <location>
        <position position="21"/>
    </location>
    <ligand>
        <name>Mg(2+)</name>
        <dbReference type="ChEBI" id="CHEBI:18420"/>
        <label>1</label>
    </ligand>
</feature>
<dbReference type="SMART" id="SM00479">
    <property type="entry name" value="EXOIII"/>
    <property type="match status" value="1"/>
</dbReference>
<evidence type="ECO:0000256" key="6">
    <source>
        <dbReference type="ARBA" id="ARBA00022763"/>
    </source>
</evidence>
<dbReference type="InterPro" id="IPR022894">
    <property type="entry name" value="Oligoribonuclease"/>
</dbReference>
<evidence type="ECO:0000256" key="13">
    <source>
        <dbReference type="ARBA" id="ARBA00046792"/>
    </source>
</evidence>
<dbReference type="PIRSF" id="PIRSF000977">
    <property type="entry name" value="Exodeoxyribonuclease_I"/>
    <property type="match status" value="1"/>
</dbReference>
<evidence type="ECO:0000256" key="9">
    <source>
        <dbReference type="ARBA" id="ARBA00022842"/>
    </source>
</evidence>
<dbReference type="PANTHER" id="PTHR11046">
    <property type="entry name" value="OLIGORIBONUCLEASE, MITOCHONDRIAL"/>
    <property type="match status" value="1"/>
</dbReference>
<evidence type="ECO:0000256" key="3">
    <source>
        <dbReference type="ARBA" id="ARBA00019900"/>
    </source>
</evidence>
<keyword evidence="6 14" id="KW-0227">DNA damage</keyword>
<evidence type="ECO:0000256" key="12">
    <source>
        <dbReference type="ARBA" id="ARBA00046035"/>
    </source>
</evidence>
<dbReference type="EC" id="3.1.11.1" evidence="2 14"/>
<reference evidence="18 19" key="1">
    <citation type="submission" date="2019-02" db="EMBL/GenBank/DDBJ databases">
        <authorList>
            <person name="Manzano-Marin A."/>
            <person name="Manzano-Marin A."/>
        </authorList>
    </citation>
    <scope>NUCLEOTIDE SEQUENCE [LARGE SCALE GENOMIC DNA]</scope>
    <source>
        <strain evidence="18 19">ErCisplendens/pseudotsugae</strain>
    </source>
</reference>
<dbReference type="InterPro" id="IPR012337">
    <property type="entry name" value="RNaseH-like_sf"/>
</dbReference>
<dbReference type="InterPro" id="IPR013520">
    <property type="entry name" value="Ribonucl_H"/>
</dbReference>
<evidence type="ECO:0000256" key="14">
    <source>
        <dbReference type="PIRNR" id="PIRNR000977"/>
    </source>
</evidence>
<dbReference type="InterPro" id="IPR013620">
    <property type="entry name" value="Exonuc_1_SH3"/>
</dbReference>
<feature type="binding site" evidence="15">
    <location>
        <position position="23"/>
    </location>
    <ligand>
        <name>Mg(2+)</name>
        <dbReference type="ChEBI" id="CHEBI:18420"/>
        <label>2</label>
    </ligand>
</feature>
<name>A0A451D2V3_9GAMM</name>
<evidence type="ECO:0000256" key="8">
    <source>
        <dbReference type="ARBA" id="ARBA00022839"/>
    </source>
</evidence>
<dbReference type="Gene3D" id="1.20.1280.70">
    <property type="entry name" value="Exonuclease ExoI, domain 3"/>
    <property type="match status" value="1"/>
</dbReference>
<feature type="domain" description="ExoI C-terminal" evidence="17">
    <location>
        <begin position="365"/>
        <end position="481"/>
    </location>
</feature>
<keyword evidence="7 14" id="KW-0378">Hydrolase</keyword>
<keyword evidence="10" id="KW-0238">DNA-binding</keyword>
<evidence type="ECO:0000259" key="16">
    <source>
        <dbReference type="PROSITE" id="PS51784"/>
    </source>
</evidence>
<evidence type="ECO:0000259" key="17">
    <source>
        <dbReference type="PROSITE" id="PS51785"/>
    </source>
</evidence>
<keyword evidence="11 14" id="KW-0234">DNA repair</keyword>
<evidence type="ECO:0000313" key="19">
    <source>
        <dbReference type="Proteomes" id="UP000294338"/>
    </source>
</evidence>
<dbReference type="InterPro" id="IPR058561">
    <property type="entry name" value="Exonuc_1_C"/>
</dbReference>
<dbReference type="Pfam" id="PF26016">
    <property type="entry name" value="ExoI_C"/>
    <property type="match status" value="1"/>
</dbReference>
<proteinExistence type="predicted"/>
<dbReference type="PANTHER" id="PTHR11046:SF11">
    <property type="entry name" value="EXODEOXYRIBONUCLEASE I"/>
    <property type="match status" value="1"/>
</dbReference>
<dbReference type="PROSITE" id="PS51785">
    <property type="entry name" value="EXOI_C"/>
    <property type="match status" value="1"/>
</dbReference>
<evidence type="ECO:0000256" key="4">
    <source>
        <dbReference type="ARBA" id="ARBA00022722"/>
    </source>
</evidence>
<dbReference type="Gene3D" id="3.30.420.10">
    <property type="entry name" value="Ribonuclease H-like superfamily/Ribonuclease H"/>
    <property type="match status" value="1"/>
</dbReference>
<keyword evidence="5 15" id="KW-0479">Metal-binding</keyword>
<dbReference type="InterPro" id="IPR038649">
    <property type="entry name" value="EXOI_SH3_sf"/>
</dbReference>
<feature type="binding site" evidence="15">
    <location>
        <position position="192"/>
    </location>
    <ligand>
        <name>Mg(2+)</name>
        <dbReference type="ChEBI" id="CHEBI:18420"/>
        <label>2</label>
    </ligand>
</feature>
<sequence>MIIGTLYTETIFMQPTFLFYDYETFGISPSLDRPAQFAAIRTDMDFNLIGEPEIIYCCLANDYLPQPEAVLITGITPQITQLRGINEAKFTKRIHEIFCVPNTCIVGYNNICFDDEVSRNLFYRNFYDPYDWSWKHSNSRWDLLDVARACYALRPDGVRWPKNHQGFPTFSLESITKENQIIHHSAHDALSDVYATISLAKLIKKKQPKLYNFLYTHRQKHNLRALINYSKMRSFVFISSRFGKEKSNISCVAPLAWHPNNKNALITCDLGKDISPLIALNANISCQSLSNDYSLTNNNFNLPLQLIYINKCPVIAPANVLRESDALRVGINLKYYDNNLAQLLKYTKIREKVIELYKTKAKYIHLGDIDTQIYNGFFSYVDRSTINTICNSPIENLSTLNLTFYDKRLEQLFFRFRARNFPDLLTSAEKVAWLKHRRTILNPIYIQEYKNKIKLLYVKHHVDPNKQAKLQALLDYTKDIELSLNVESF</sequence>
<dbReference type="Pfam" id="PF00929">
    <property type="entry name" value="RNase_T"/>
    <property type="match status" value="1"/>
</dbReference>
<keyword evidence="8 14" id="KW-0269">Exonuclease</keyword>
<comment type="catalytic activity">
    <reaction evidence="1 14">
        <text>Exonucleolytic cleavage in the 3'- to 5'-direction to yield nucleoside 5'-phosphates.</text>
        <dbReference type="EC" id="3.1.11.1"/>
    </reaction>
</comment>
<dbReference type="InterPro" id="IPR034747">
    <property type="entry name" value="EXOI_SH3"/>
</dbReference>
<dbReference type="SUPFAM" id="SSF53098">
    <property type="entry name" value="Ribonuclease H-like"/>
    <property type="match status" value="1"/>
</dbReference>
<evidence type="ECO:0000256" key="5">
    <source>
        <dbReference type="ARBA" id="ARBA00022723"/>
    </source>
</evidence>
<dbReference type="InterPro" id="IPR036397">
    <property type="entry name" value="RNaseH_sf"/>
</dbReference>
<dbReference type="CDD" id="cd06138">
    <property type="entry name" value="ExoI_N"/>
    <property type="match status" value="1"/>
</dbReference>
<gene>
    <name evidence="18" type="primary">sbcB</name>
    <name evidence="18" type="ORF">ERCISPPS3390_037</name>
</gene>
<dbReference type="AlphaFoldDB" id="A0A451D2V3"/>
<dbReference type="GO" id="GO:0046872">
    <property type="term" value="F:metal ion binding"/>
    <property type="evidence" value="ECO:0007669"/>
    <property type="project" value="UniProtKB-KW"/>
</dbReference>
<dbReference type="FunFam" id="3.30.420.10:FF:000033">
    <property type="entry name" value="Exodeoxyribonuclease I"/>
    <property type="match status" value="1"/>
</dbReference>
<comment type="subunit">
    <text evidence="13">Monomer. Interacts with ssb (via C-terminus); this interaction stimulates the exonuclease activity by recruiting the enzyme to its substrate.</text>
</comment>
<dbReference type="InterPro" id="IPR023607">
    <property type="entry name" value="Exodeoxyribonuclease_I"/>
</dbReference>